<feature type="compositionally biased region" description="Basic and acidic residues" evidence="2">
    <location>
        <begin position="1"/>
        <end position="23"/>
    </location>
</feature>
<dbReference type="EMBL" id="CAJNOC010003520">
    <property type="protein sequence ID" value="CAF0986213.1"/>
    <property type="molecule type" value="Genomic_DNA"/>
</dbReference>
<dbReference type="Pfam" id="PF07690">
    <property type="entry name" value="MFS_1"/>
    <property type="match status" value="1"/>
</dbReference>
<feature type="transmembrane region" description="Helical" evidence="3">
    <location>
        <begin position="156"/>
        <end position="176"/>
    </location>
</feature>
<protein>
    <recommendedName>
        <fullName evidence="4">Major facilitator superfamily (MFS) profile domain-containing protein</fullName>
    </recommendedName>
</protein>
<proteinExistence type="predicted"/>
<evidence type="ECO:0000256" key="2">
    <source>
        <dbReference type="SAM" id="MobiDB-lite"/>
    </source>
</evidence>
<dbReference type="Proteomes" id="UP000663879">
    <property type="component" value="Unassembled WGS sequence"/>
</dbReference>
<feature type="transmembrane region" description="Helical" evidence="3">
    <location>
        <begin position="74"/>
        <end position="94"/>
    </location>
</feature>
<dbReference type="PANTHER" id="PTHR11360">
    <property type="entry name" value="MONOCARBOXYLATE TRANSPORTER"/>
    <property type="match status" value="1"/>
</dbReference>
<feature type="transmembrane region" description="Helical" evidence="3">
    <location>
        <begin position="299"/>
        <end position="318"/>
    </location>
</feature>
<feature type="transmembrane region" description="Helical" evidence="3">
    <location>
        <begin position="428"/>
        <end position="447"/>
    </location>
</feature>
<dbReference type="CDD" id="cd17352">
    <property type="entry name" value="MFS_MCT_SLC16"/>
    <property type="match status" value="1"/>
</dbReference>
<keyword evidence="6" id="KW-1185">Reference proteome</keyword>
<evidence type="ECO:0000256" key="3">
    <source>
        <dbReference type="SAM" id="Phobius"/>
    </source>
</evidence>
<feature type="domain" description="Major facilitator superfamily (MFS) profile" evidence="4">
    <location>
        <begin position="36"/>
        <end position="449"/>
    </location>
</feature>
<feature type="transmembrane region" description="Helical" evidence="3">
    <location>
        <begin position="269"/>
        <end position="287"/>
    </location>
</feature>
<dbReference type="AlphaFoldDB" id="A0A814FR98"/>
<feature type="transmembrane region" description="Helical" evidence="3">
    <location>
        <begin position="330"/>
        <end position="351"/>
    </location>
</feature>
<dbReference type="InterPro" id="IPR036259">
    <property type="entry name" value="MFS_trans_sf"/>
</dbReference>
<feature type="transmembrane region" description="Helical" evidence="3">
    <location>
        <begin position="188"/>
        <end position="209"/>
    </location>
</feature>
<dbReference type="InterPro" id="IPR011701">
    <property type="entry name" value="MFS"/>
</dbReference>
<dbReference type="PROSITE" id="PS50850">
    <property type="entry name" value="MFS"/>
    <property type="match status" value="1"/>
</dbReference>
<feature type="region of interest" description="Disordered" evidence="2">
    <location>
        <begin position="1"/>
        <end position="24"/>
    </location>
</feature>
<accession>A0A814FR98</accession>
<keyword evidence="3" id="KW-0472">Membrane</keyword>
<evidence type="ECO:0000313" key="5">
    <source>
        <dbReference type="EMBL" id="CAF0986213.1"/>
    </source>
</evidence>
<feature type="transmembrane region" description="Helical" evidence="3">
    <location>
        <begin position="394"/>
        <end position="416"/>
    </location>
</feature>
<dbReference type="PANTHER" id="PTHR11360:SF284">
    <property type="entry name" value="EG:103B4.3 PROTEIN-RELATED"/>
    <property type="match status" value="1"/>
</dbReference>
<feature type="transmembrane region" description="Helical" evidence="3">
    <location>
        <begin position="32"/>
        <end position="54"/>
    </location>
</feature>
<reference evidence="5" key="1">
    <citation type="submission" date="2021-02" db="EMBL/GenBank/DDBJ databases">
        <authorList>
            <person name="Nowell W R."/>
        </authorList>
    </citation>
    <scope>NUCLEOTIDE SEQUENCE</scope>
    <source>
        <strain evidence="5">Ploen Becks lab</strain>
    </source>
</reference>
<feature type="transmembrane region" description="Helical" evidence="3">
    <location>
        <begin position="357"/>
        <end position="382"/>
    </location>
</feature>
<dbReference type="OrthoDB" id="2213137at2759"/>
<feature type="transmembrane region" description="Helical" evidence="3">
    <location>
        <begin position="101"/>
        <end position="119"/>
    </location>
</feature>
<keyword evidence="3" id="KW-1133">Transmembrane helix</keyword>
<dbReference type="GO" id="GO:0016020">
    <property type="term" value="C:membrane"/>
    <property type="evidence" value="ECO:0007669"/>
    <property type="project" value="UniProtKB-SubCell"/>
</dbReference>
<name>A0A814FR98_9BILA</name>
<feature type="transmembrane region" description="Helical" evidence="3">
    <location>
        <begin position="125"/>
        <end position="149"/>
    </location>
</feature>
<dbReference type="SUPFAM" id="SSF103473">
    <property type="entry name" value="MFS general substrate transporter"/>
    <property type="match status" value="1"/>
</dbReference>
<comment type="caution">
    <text evidence="5">The sequence shown here is derived from an EMBL/GenBank/DDBJ whole genome shotgun (WGS) entry which is preliminary data.</text>
</comment>
<evidence type="ECO:0000256" key="1">
    <source>
        <dbReference type="ARBA" id="ARBA00004141"/>
    </source>
</evidence>
<dbReference type="GO" id="GO:0008028">
    <property type="term" value="F:monocarboxylic acid transmembrane transporter activity"/>
    <property type="evidence" value="ECO:0007669"/>
    <property type="project" value="TreeGrafter"/>
</dbReference>
<sequence length="466" mass="50452">MIMLKNEDQDQRKMKMSGKKQDRIPAPPDGGYGWVVLIACFLISFIIDGCMYSFGIILPDIKKYYDVTQEKANLLASLNTGFLFCSGPIVAGLTNQLGIRPVVMGGAVLTALCYVSSAFSPSIYLVMISYGIIGGVVTGCTYIASLIIVAQYFDKLQGIATGVTMAGSGVGAFAFAKGSQILVDNFDWKYTLIILGSIILECCLMGALLRPVPTKPKPNSFKDDPTKEVHTFTGSVLSLAEPEKKTGCLSLVVNILKEMTNLSLLTKNMGFLFITLSNFFVFSGYFIPFLFVPIRAKELGIADASSILGLIGLVNIPARLAFGFLADARYLAPINLNTLCCIVATASLWTYSFMNSYYLQLVYAVVFATGIAGINCVTTPYLKDIVGMEKFSNAMGIVNLFRGFGCFLGPFLGGFISDKFNSTLAAFLYSSICFSVGLVFALLVSFGSKCGFIKSPKYEATSRNEI</sequence>
<dbReference type="Gene3D" id="1.20.1250.20">
    <property type="entry name" value="MFS general substrate transporter like domains"/>
    <property type="match status" value="1"/>
</dbReference>
<organism evidence="5 6">
    <name type="scientific">Brachionus calyciflorus</name>
    <dbReference type="NCBI Taxonomy" id="104777"/>
    <lineage>
        <taxon>Eukaryota</taxon>
        <taxon>Metazoa</taxon>
        <taxon>Spiralia</taxon>
        <taxon>Gnathifera</taxon>
        <taxon>Rotifera</taxon>
        <taxon>Eurotatoria</taxon>
        <taxon>Monogononta</taxon>
        <taxon>Pseudotrocha</taxon>
        <taxon>Ploima</taxon>
        <taxon>Brachionidae</taxon>
        <taxon>Brachionus</taxon>
    </lineage>
</organism>
<evidence type="ECO:0000313" key="6">
    <source>
        <dbReference type="Proteomes" id="UP000663879"/>
    </source>
</evidence>
<dbReference type="InterPro" id="IPR020846">
    <property type="entry name" value="MFS_dom"/>
</dbReference>
<comment type="subcellular location">
    <subcellularLocation>
        <location evidence="1">Membrane</location>
        <topology evidence="1">Multi-pass membrane protein</topology>
    </subcellularLocation>
</comment>
<gene>
    <name evidence="5" type="ORF">OXX778_LOCUS15681</name>
</gene>
<evidence type="ECO:0000259" key="4">
    <source>
        <dbReference type="PROSITE" id="PS50850"/>
    </source>
</evidence>
<dbReference type="InterPro" id="IPR050327">
    <property type="entry name" value="Proton-linked_MCT"/>
</dbReference>
<keyword evidence="3" id="KW-0812">Transmembrane</keyword>